<comment type="caution">
    <text evidence="7">The sequence shown here is derived from an EMBL/GenBank/DDBJ whole genome shotgun (WGS) entry which is preliminary data.</text>
</comment>
<dbReference type="OrthoDB" id="5835829at2759"/>
<keyword evidence="3" id="KW-0328">Glycosyltransferase</keyword>
<dbReference type="SUPFAM" id="SSF53756">
    <property type="entry name" value="UDP-Glycosyltransferase/glycogen phosphorylase"/>
    <property type="match status" value="1"/>
</dbReference>
<dbReference type="EC" id="2.4.1.-" evidence="4"/>
<evidence type="ECO:0000313" key="7">
    <source>
        <dbReference type="EMBL" id="KAG0454210.1"/>
    </source>
</evidence>
<sequence>MALQTMSSKTHDGDAGGGEHETKSNPTHLLLIPVMAQGHMIPMLDLARLLARRGCLVTFVTTPVNLARIRPLADIVSASCLPLRFVTLPFPTAAVGIPDGCESIELVPTDDLVLPFMRAMFLLRVPLEAYLQLPDPDRWPPPACIISDTLHYWTADVAHSLSVPRLSFHGPSCFYITCSHLIKRHKAELDIAAAGGEPFLIPGLPQPIQTTMKKVAPIQSTESARSKILEDIRAAEAVTDGVVVNTFEELEHWYLDSYREETGKLVWPVGPLSLYKETAEAKAARGRASSVEMDALLRWLDDREAGSVVLVSFGSVVRRSLAQLVEIGHGLEDSARPFVWAVKEARDRDEVARWAAEMQDRIGDKGLIIKGWLPQVTILSHAAVGGFVTHCGWNSTLEAVAAGVPMATWPHAYDQFMNERLAVDVLRVGVEVGAREPVAAVVEEDTREETNVTREQVRKAVERLFDTGAQGEDMRQRATELAEKARSAMEEGGSSSQNLDNIIRYVNQSNNNI</sequence>
<dbReference type="PANTHER" id="PTHR48047:SF182">
    <property type="entry name" value="GLYCOSYLTRANSFERASE"/>
    <property type="match status" value="1"/>
</dbReference>
<dbReference type="FunFam" id="3.40.50.2000:FF:000063">
    <property type="entry name" value="Glycosyltransferase"/>
    <property type="match status" value="1"/>
</dbReference>
<evidence type="ECO:0000313" key="8">
    <source>
        <dbReference type="Proteomes" id="UP000639772"/>
    </source>
</evidence>
<evidence type="ECO:0000259" key="6">
    <source>
        <dbReference type="Pfam" id="PF26168"/>
    </source>
</evidence>
<dbReference type="PANTHER" id="PTHR48047">
    <property type="entry name" value="GLYCOSYLTRANSFERASE"/>
    <property type="match status" value="1"/>
</dbReference>
<organism evidence="7 8">
    <name type="scientific">Vanilla planifolia</name>
    <name type="common">Vanilla</name>
    <dbReference type="NCBI Taxonomy" id="51239"/>
    <lineage>
        <taxon>Eukaryota</taxon>
        <taxon>Viridiplantae</taxon>
        <taxon>Streptophyta</taxon>
        <taxon>Embryophyta</taxon>
        <taxon>Tracheophyta</taxon>
        <taxon>Spermatophyta</taxon>
        <taxon>Magnoliopsida</taxon>
        <taxon>Liliopsida</taxon>
        <taxon>Asparagales</taxon>
        <taxon>Orchidaceae</taxon>
        <taxon>Vanilloideae</taxon>
        <taxon>Vanilleae</taxon>
        <taxon>Vanilla</taxon>
    </lineage>
</organism>
<dbReference type="GO" id="GO:0035251">
    <property type="term" value="F:UDP-glucosyltransferase activity"/>
    <property type="evidence" value="ECO:0007669"/>
    <property type="project" value="TreeGrafter"/>
</dbReference>
<dbReference type="InterPro" id="IPR035595">
    <property type="entry name" value="UDP_glycos_trans_CS"/>
</dbReference>
<feature type="domain" description="Glycosyltransferase N-terminal" evidence="6">
    <location>
        <begin position="30"/>
        <end position="272"/>
    </location>
</feature>
<gene>
    <name evidence="7" type="ORF">HPP92_025514</name>
</gene>
<dbReference type="Gene3D" id="3.40.50.2000">
    <property type="entry name" value="Glycogen Phosphorylase B"/>
    <property type="match status" value="2"/>
</dbReference>
<reference evidence="7 8" key="1">
    <citation type="journal article" date="2020" name="Nat. Food">
        <title>A phased Vanilla planifolia genome enables genetic improvement of flavour and production.</title>
        <authorList>
            <person name="Hasing T."/>
            <person name="Tang H."/>
            <person name="Brym M."/>
            <person name="Khazi F."/>
            <person name="Huang T."/>
            <person name="Chambers A.H."/>
        </authorList>
    </citation>
    <scope>NUCLEOTIDE SEQUENCE [LARGE SCALE GENOMIC DNA]</scope>
    <source>
        <tissue evidence="7">Leaf</tissue>
    </source>
</reference>
<dbReference type="Pfam" id="PF26168">
    <property type="entry name" value="Glyco_transf_N"/>
    <property type="match status" value="1"/>
</dbReference>
<accession>A0A835UAP1</accession>
<dbReference type="AlphaFoldDB" id="A0A835UAP1"/>
<evidence type="ECO:0000256" key="5">
    <source>
        <dbReference type="SAM" id="MobiDB-lite"/>
    </source>
</evidence>
<feature type="compositionally biased region" description="Basic and acidic residues" evidence="5">
    <location>
        <begin position="9"/>
        <end position="23"/>
    </location>
</feature>
<dbReference type="PROSITE" id="PS00375">
    <property type="entry name" value="UDPGT"/>
    <property type="match status" value="1"/>
</dbReference>
<proteinExistence type="inferred from homology"/>
<evidence type="ECO:0000256" key="2">
    <source>
        <dbReference type="ARBA" id="ARBA00022679"/>
    </source>
</evidence>
<dbReference type="InterPro" id="IPR058980">
    <property type="entry name" value="Glyco_transf_N"/>
</dbReference>
<keyword evidence="2 3" id="KW-0808">Transferase</keyword>
<evidence type="ECO:0000256" key="4">
    <source>
        <dbReference type="RuleBase" id="RU362057"/>
    </source>
</evidence>
<dbReference type="Proteomes" id="UP000639772">
    <property type="component" value="Unassembled WGS sequence"/>
</dbReference>
<dbReference type="InterPro" id="IPR002213">
    <property type="entry name" value="UDP_glucos_trans"/>
</dbReference>
<comment type="similarity">
    <text evidence="1 3">Belongs to the UDP-glycosyltransferase family.</text>
</comment>
<feature type="region of interest" description="Disordered" evidence="5">
    <location>
        <begin position="1"/>
        <end position="23"/>
    </location>
</feature>
<dbReference type="CDD" id="cd03784">
    <property type="entry name" value="GT1_Gtf-like"/>
    <property type="match status" value="1"/>
</dbReference>
<dbReference type="EMBL" id="JADCNM010000014">
    <property type="protein sequence ID" value="KAG0454210.1"/>
    <property type="molecule type" value="Genomic_DNA"/>
</dbReference>
<evidence type="ECO:0000256" key="1">
    <source>
        <dbReference type="ARBA" id="ARBA00009995"/>
    </source>
</evidence>
<dbReference type="Pfam" id="PF00201">
    <property type="entry name" value="UDPGT"/>
    <property type="match status" value="1"/>
</dbReference>
<evidence type="ECO:0000256" key="3">
    <source>
        <dbReference type="RuleBase" id="RU003718"/>
    </source>
</evidence>
<name>A0A835UAP1_VANPL</name>
<protein>
    <recommendedName>
        <fullName evidence="4">Glycosyltransferase</fullName>
        <ecNumber evidence="4">2.4.1.-</ecNumber>
    </recommendedName>
</protein>